<keyword evidence="5" id="KW-1185">Reference proteome</keyword>
<dbReference type="AlphaFoldDB" id="A0A1M4T4A3"/>
<evidence type="ECO:0000259" key="2">
    <source>
        <dbReference type="Pfam" id="PF04773"/>
    </source>
</evidence>
<organism evidence="4 5">
    <name type="scientific">Pedobacter caeni</name>
    <dbReference type="NCBI Taxonomy" id="288992"/>
    <lineage>
        <taxon>Bacteria</taxon>
        <taxon>Pseudomonadati</taxon>
        <taxon>Bacteroidota</taxon>
        <taxon>Sphingobacteriia</taxon>
        <taxon>Sphingobacteriales</taxon>
        <taxon>Sphingobacteriaceae</taxon>
        <taxon>Pedobacter</taxon>
    </lineage>
</organism>
<dbReference type="Gene3D" id="2.60.120.1440">
    <property type="match status" value="1"/>
</dbReference>
<dbReference type="InterPro" id="IPR032508">
    <property type="entry name" value="FecR_C"/>
</dbReference>
<evidence type="ECO:0000313" key="5">
    <source>
        <dbReference type="Proteomes" id="UP000184287"/>
    </source>
</evidence>
<accession>A0A1M4T4A3</accession>
<dbReference type="InterPro" id="IPR012373">
    <property type="entry name" value="Ferrdict_sens_TM"/>
</dbReference>
<dbReference type="EMBL" id="FQUQ01000001">
    <property type="protein sequence ID" value="SHE39147.1"/>
    <property type="molecule type" value="Genomic_DNA"/>
</dbReference>
<dbReference type="Pfam" id="PF16344">
    <property type="entry name" value="FecR_C"/>
    <property type="match status" value="1"/>
</dbReference>
<feature type="transmembrane region" description="Helical" evidence="1">
    <location>
        <begin position="84"/>
        <end position="105"/>
    </location>
</feature>
<protein>
    <submittedName>
        <fullName evidence="4">FecR family protein</fullName>
    </submittedName>
</protein>
<feature type="domain" description="FecR protein" evidence="2">
    <location>
        <begin position="180"/>
        <end position="276"/>
    </location>
</feature>
<reference evidence="5" key="1">
    <citation type="submission" date="2016-11" db="EMBL/GenBank/DDBJ databases">
        <authorList>
            <person name="Varghese N."/>
            <person name="Submissions S."/>
        </authorList>
    </citation>
    <scope>NUCLEOTIDE SEQUENCE [LARGE SCALE GENOMIC DNA]</scope>
    <source>
        <strain evidence="5">DSM 16990</strain>
    </source>
</reference>
<dbReference type="STRING" id="288992.SAMN04488522_10174"/>
<dbReference type="Gene3D" id="3.55.50.30">
    <property type="match status" value="1"/>
</dbReference>
<dbReference type="FunFam" id="2.60.120.1440:FF:000001">
    <property type="entry name" value="Putative anti-sigma factor"/>
    <property type="match status" value="1"/>
</dbReference>
<keyword evidence="1" id="KW-1133">Transmembrane helix</keyword>
<keyword evidence="1" id="KW-0472">Membrane</keyword>
<dbReference type="InterPro" id="IPR006860">
    <property type="entry name" value="FecR"/>
</dbReference>
<dbReference type="RefSeq" id="WP_073225977.1">
    <property type="nucleotide sequence ID" value="NZ_FQUQ01000001.1"/>
</dbReference>
<feature type="domain" description="Protein FecR C-terminal" evidence="3">
    <location>
        <begin position="316"/>
        <end position="385"/>
    </location>
</feature>
<evidence type="ECO:0000256" key="1">
    <source>
        <dbReference type="SAM" id="Phobius"/>
    </source>
</evidence>
<evidence type="ECO:0000259" key="3">
    <source>
        <dbReference type="Pfam" id="PF16344"/>
    </source>
</evidence>
<gene>
    <name evidence="4" type="ORF">SAMN04488522_10174</name>
</gene>
<dbReference type="PANTHER" id="PTHR30273">
    <property type="entry name" value="PERIPLASMIC SIGNAL SENSOR AND SIGMA FACTOR ACTIVATOR FECR-RELATED"/>
    <property type="match status" value="1"/>
</dbReference>
<keyword evidence="1" id="KW-0812">Transmembrane</keyword>
<sequence>MNKTNHRLRELFNHYADKTASGEEKQELWDYINDPVFSNEIDVLIGQDYERPHQEKGMNDQQRAAVLKNVLGTGTSIKPASTPLWPRLIAAASILIIIGIGLYFYKTDEQNRQETAYRQDVSPGKNKATLTLANGEKISITDVNTGNIASQSGVQISKSPDGQIIYEINSKNSGKLQFNTLTTARGEQARLRLPDGSVVYLNAASSLKYPTSFASLKQRSVELSGEGYFEISKDKMHPFIVRSARQEVEVLGTHFNINAYSDERALKTTLLEGSIRLTSMDRSEILKPNEQAILINNQITVNEVDPDETVAWKNNEFLFKNDDFKANMRKIARWYDVDVIYEANAPENFRFGGFLSRSRNLSAVLRLMEKTGAVHFRVEGRKIYVSK</sequence>
<dbReference type="Proteomes" id="UP000184287">
    <property type="component" value="Unassembled WGS sequence"/>
</dbReference>
<dbReference type="PANTHER" id="PTHR30273:SF2">
    <property type="entry name" value="PROTEIN FECR"/>
    <property type="match status" value="1"/>
</dbReference>
<evidence type="ECO:0000313" key="4">
    <source>
        <dbReference type="EMBL" id="SHE39147.1"/>
    </source>
</evidence>
<dbReference type="GO" id="GO:0016989">
    <property type="term" value="F:sigma factor antagonist activity"/>
    <property type="evidence" value="ECO:0007669"/>
    <property type="project" value="TreeGrafter"/>
</dbReference>
<dbReference type="Pfam" id="PF04773">
    <property type="entry name" value="FecR"/>
    <property type="match status" value="1"/>
</dbReference>
<dbReference type="OrthoDB" id="1099963at2"/>
<proteinExistence type="predicted"/>
<name>A0A1M4T4A3_9SPHI</name>